<reference evidence="2 3" key="1">
    <citation type="submission" date="2020-04" db="EMBL/GenBank/DDBJ databases">
        <title>Marinobacter oceani sp. nov., isolated from marine solar saltern.</title>
        <authorList>
            <person name="Chen X.-Y."/>
        </authorList>
    </citation>
    <scope>NUCLEOTIDE SEQUENCE [LARGE SCALE GENOMIC DNA]</scope>
    <source>
        <strain evidence="2 3">W62</strain>
    </source>
</reference>
<keyword evidence="3" id="KW-1185">Reference proteome</keyword>
<dbReference type="Pfam" id="PF13439">
    <property type="entry name" value="Glyco_transf_4"/>
    <property type="match status" value="1"/>
</dbReference>
<protein>
    <submittedName>
        <fullName evidence="2">Glycosyltransferase</fullName>
    </submittedName>
</protein>
<dbReference type="Gene3D" id="3.40.50.2000">
    <property type="entry name" value="Glycogen Phosphorylase B"/>
    <property type="match status" value="2"/>
</dbReference>
<evidence type="ECO:0000259" key="1">
    <source>
        <dbReference type="Pfam" id="PF13439"/>
    </source>
</evidence>
<dbReference type="PANTHER" id="PTHR12526">
    <property type="entry name" value="GLYCOSYLTRANSFERASE"/>
    <property type="match status" value="1"/>
</dbReference>
<dbReference type="SUPFAM" id="SSF53756">
    <property type="entry name" value="UDP-Glycosyltransferase/glycogen phosphorylase"/>
    <property type="match status" value="1"/>
</dbReference>
<name>A0A7Y0WTT2_9GAMM</name>
<dbReference type="PANTHER" id="PTHR12526:SF634">
    <property type="entry name" value="BLL3361 PROTEIN"/>
    <property type="match status" value="1"/>
</dbReference>
<dbReference type="GO" id="GO:0016757">
    <property type="term" value="F:glycosyltransferase activity"/>
    <property type="evidence" value="ECO:0007669"/>
    <property type="project" value="UniProtKB-ARBA"/>
</dbReference>
<feature type="domain" description="Glycosyltransferase subfamily 4-like N-terminal" evidence="1">
    <location>
        <begin position="11"/>
        <end position="174"/>
    </location>
</feature>
<dbReference type="InterPro" id="IPR028098">
    <property type="entry name" value="Glyco_trans_4-like_N"/>
</dbReference>
<comment type="caution">
    <text evidence="2">The sequence shown here is derived from an EMBL/GenBank/DDBJ whole genome shotgun (WGS) entry which is preliminary data.</text>
</comment>
<evidence type="ECO:0000313" key="3">
    <source>
        <dbReference type="Proteomes" id="UP000567186"/>
    </source>
</evidence>
<evidence type="ECO:0000313" key="2">
    <source>
        <dbReference type="EMBL" id="NMT65229.1"/>
    </source>
</evidence>
<dbReference type="OrthoDB" id="9775208at2"/>
<sequence length="382" mass="41056">MLHVITGLGTGGAERALFSTLEGGLSRSIPCHVLSLTDKGTYGDRIEALGVPVHALHMKRGLPTAAVISGLRRVIREVRPDILQGWMYHGNLAASLGRFMAPGFPSLAWNVRHSLYGMDGEKTMTRYVIRAGALLSGRPDVILYNSETSRRQHEAFGFSAKRGLVIPNGFDLNRLSPSPERGIAIRKELEIPLDAIVIGHVGRLHPLKDHPRFLRAAVRLIQEESQDIHVVMSGLGVGYDTASLASTIPAGLIARFHLLGERRDVPDLMCAMNVFCQSSWSEAFPNVLGEAMAAGVPCVATDVGDSGPVVGDTGVVVPPSDDEALFCGLRQLLGKSVLERQMLGEAARSRVAACYGREAVVAGYVKLYKELAGRKPHSASGA</sequence>
<dbReference type="Pfam" id="PF13692">
    <property type="entry name" value="Glyco_trans_1_4"/>
    <property type="match status" value="1"/>
</dbReference>
<proteinExistence type="predicted"/>
<keyword evidence="2" id="KW-0808">Transferase</keyword>
<gene>
    <name evidence="2" type="ORF">HIU99_16725</name>
</gene>
<dbReference type="AlphaFoldDB" id="A0A7Y0WTT2"/>
<dbReference type="EMBL" id="JABCKY010000009">
    <property type="protein sequence ID" value="NMT65229.1"/>
    <property type="molecule type" value="Genomic_DNA"/>
</dbReference>
<accession>A0A7Y0WTT2</accession>
<organism evidence="2 3">
    <name type="scientific">Marinobacter orientalis</name>
    <dbReference type="NCBI Taxonomy" id="1928859"/>
    <lineage>
        <taxon>Bacteria</taxon>
        <taxon>Pseudomonadati</taxon>
        <taxon>Pseudomonadota</taxon>
        <taxon>Gammaproteobacteria</taxon>
        <taxon>Pseudomonadales</taxon>
        <taxon>Marinobacteraceae</taxon>
        <taxon>Marinobacter</taxon>
    </lineage>
</organism>
<dbReference type="Proteomes" id="UP000567186">
    <property type="component" value="Unassembled WGS sequence"/>
</dbReference>